<dbReference type="Gene3D" id="3.40.50.2300">
    <property type="match status" value="1"/>
</dbReference>
<evidence type="ECO:0000256" key="1">
    <source>
        <dbReference type="ARBA" id="ARBA00000085"/>
    </source>
</evidence>
<dbReference type="SUPFAM" id="SSF55874">
    <property type="entry name" value="ATPase domain of HSP90 chaperone/DNA topoisomerase II/histidine kinase"/>
    <property type="match status" value="1"/>
</dbReference>
<name>A0A061JFS9_9PROT</name>
<evidence type="ECO:0000256" key="3">
    <source>
        <dbReference type="ARBA" id="ARBA00022553"/>
    </source>
</evidence>
<dbReference type="EC" id="2.7.13.3" evidence="2"/>
<organism evidence="8 9">
    <name type="scientific">Holospora undulata HU1</name>
    <dbReference type="NCBI Taxonomy" id="1321371"/>
    <lineage>
        <taxon>Bacteria</taxon>
        <taxon>Pseudomonadati</taxon>
        <taxon>Pseudomonadota</taxon>
        <taxon>Alphaproteobacteria</taxon>
        <taxon>Holosporales</taxon>
        <taxon>Holosporaceae</taxon>
        <taxon>Holospora</taxon>
    </lineage>
</organism>
<dbReference type="PRINTS" id="PR00344">
    <property type="entry name" value="BCTRLSENSOR"/>
</dbReference>
<dbReference type="PROSITE" id="PS50110">
    <property type="entry name" value="RESPONSE_REGULATORY"/>
    <property type="match status" value="1"/>
</dbReference>
<reference evidence="8 9" key="1">
    <citation type="journal article" date="2013" name="Genome Announc.">
        <title>Draft Genome Sequence of Holospora undulata Strain HU1, a Micronucleus-Specific Symbiont of the Ciliate Paramecium caudatum.</title>
        <authorList>
            <person name="Dohra H."/>
            <person name="Suzuki H."/>
            <person name="Suzuki T."/>
            <person name="Tanaka K."/>
            <person name="Fujishima M."/>
        </authorList>
    </citation>
    <scope>NUCLEOTIDE SEQUENCE [LARGE SCALE GENOMIC DNA]</scope>
    <source>
        <strain evidence="8 9">HU1</strain>
    </source>
</reference>
<feature type="transmembrane region" description="Helical" evidence="5">
    <location>
        <begin position="7"/>
        <end position="25"/>
    </location>
</feature>
<evidence type="ECO:0000256" key="5">
    <source>
        <dbReference type="SAM" id="Phobius"/>
    </source>
</evidence>
<dbReference type="SMART" id="SM00448">
    <property type="entry name" value="REC"/>
    <property type="match status" value="1"/>
</dbReference>
<feature type="domain" description="Response regulatory" evidence="7">
    <location>
        <begin position="617"/>
        <end position="731"/>
    </location>
</feature>
<accession>A0A061JFS9</accession>
<dbReference type="InterPro" id="IPR036890">
    <property type="entry name" value="HATPase_C_sf"/>
</dbReference>
<keyword evidence="3 4" id="KW-0597">Phosphoprotein</keyword>
<comment type="caution">
    <text evidence="8">The sequence shown here is derived from an EMBL/GenBank/DDBJ whole genome shotgun (WGS) entry which is preliminary data.</text>
</comment>
<dbReference type="CDD" id="cd00082">
    <property type="entry name" value="HisKA"/>
    <property type="match status" value="1"/>
</dbReference>
<dbReference type="PROSITE" id="PS50109">
    <property type="entry name" value="HIS_KIN"/>
    <property type="match status" value="1"/>
</dbReference>
<evidence type="ECO:0000256" key="2">
    <source>
        <dbReference type="ARBA" id="ARBA00012438"/>
    </source>
</evidence>
<evidence type="ECO:0000256" key="4">
    <source>
        <dbReference type="PROSITE-ProRule" id="PRU00169"/>
    </source>
</evidence>
<comment type="catalytic activity">
    <reaction evidence="1">
        <text>ATP + protein L-histidine = ADP + protein N-phospho-L-histidine.</text>
        <dbReference type="EC" id="2.7.13.3"/>
    </reaction>
</comment>
<dbReference type="InterPro" id="IPR036097">
    <property type="entry name" value="HisK_dim/P_sf"/>
</dbReference>
<keyword evidence="5" id="KW-1133">Transmembrane helix</keyword>
<dbReference type="GO" id="GO:0000155">
    <property type="term" value="F:phosphorelay sensor kinase activity"/>
    <property type="evidence" value="ECO:0007669"/>
    <property type="project" value="InterPro"/>
</dbReference>
<dbReference type="Pfam" id="PF00072">
    <property type="entry name" value="Response_reg"/>
    <property type="match status" value="1"/>
</dbReference>
<dbReference type="SMART" id="SM00388">
    <property type="entry name" value="HisKA"/>
    <property type="match status" value="1"/>
</dbReference>
<evidence type="ECO:0000313" key="9">
    <source>
        <dbReference type="Proteomes" id="UP000026922"/>
    </source>
</evidence>
<dbReference type="PANTHER" id="PTHR43065">
    <property type="entry name" value="SENSOR HISTIDINE KINASE"/>
    <property type="match status" value="1"/>
</dbReference>
<gene>
    <name evidence="8" type="ORF">K737_301022</name>
</gene>
<dbReference type="InterPro" id="IPR004358">
    <property type="entry name" value="Sig_transdc_His_kin-like_C"/>
</dbReference>
<dbReference type="Pfam" id="PF02518">
    <property type="entry name" value="HATPase_c"/>
    <property type="match status" value="1"/>
</dbReference>
<feature type="domain" description="Histidine kinase" evidence="6">
    <location>
        <begin position="373"/>
        <end position="594"/>
    </location>
</feature>
<keyword evidence="5" id="KW-0472">Membrane</keyword>
<dbReference type="EMBL" id="ARPM03000175">
    <property type="protein sequence ID" value="ETZ04566.1"/>
    <property type="molecule type" value="Genomic_DNA"/>
</dbReference>
<protein>
    <recommendedName>
        <fullName evidence="2">histidine kinase</fullName>
        <ecNumber evidence="2">2.7.13.3</ecNumber>
    </recommendedName>
</protein>
<dbReference type="Gene3D" id="3.30.565.10">
    <property type="entry name" value="Histidine kinase-like ATPase, C-terminal domain"/>
    <property type="match status" value="1"/>
</dbReference>
<dbReference type="InterPro" id="IPR003661">
    <property type="entry name" value="HisK_dim/P_dom"/>
</dbReference>
<evidence type="ECO:0000259" key="6">
    <source>
        <dbReference type="PROSITE" id="PS50109"/>
    </source>
</evidence>
<sequence>MGKRSEINTFLSLCGVIHAGIFFGYPGWIGIRILSCLIFLTICFHCLGIRWLYVKKDGYVLGIKPKIFQHKKETLHKMLQGRCAHPNVLSFRFSPVQFLILDNGSKILLLSLNLFKRNFLIWIPWYSCAEKKWIKSFVWNHPLHVCVVDAEGKIQWFSKNLLQWLALHSSSLYNQPFSVLFQTSSPRWEAIKSRHIVVLSSGGKEDRVARIHMDYLLKKPTYSVFYFFPCEYMHAYENDRLFLNAIPCSAVLIDAHGVIRSANEEFQGKFFKSNDNYMPGILIPCLTKASKSKLFTELQHARKRAQPSSIFMVQLENQTSKEKLEEMFAFLQPFSSYDDQVLFILLLMSAPYTLPPQEPLSQRMELLGQVASGIVHDFNNLLTGMIGFCDLLLQRHSPGDPSFQDVQQIKHSAVRAARLIQHLLDFSKSTPSTERVFSLQGCIQNLMPLIQRIIGPKIFLSFRHDAPSSTIYGNLDIIEQMILNLAINARDAMLNGGSLDFTLSTFSVETPKTLTQGTLDIGQYVCLEVKDTGAGIPLDILPYIFNPFVSSKEHGTGLGLSNIAKTVKELKGGIHVQTEKNRGSIFSIYLPLHKGGNTSKKQKVQKSLTEPNKAEGKILLVEDEDPIRLFSSRVLREKGYEIVEARDGIQALQTIKNHEDITLIITDVMMPGIDGPSLISEVQKHAPHIKALFVSGYPKESIELSGNYSNRYFLQKPFSLSELVSKIQEILK</sequence>
<keyword evidence="9" id="KW-1185">Reference proteome</keyword>
<evidence type="ECO:0000313" key="8">
    <source>
        <dbReference type="EMBL" id="ETZ04566.1"/>
    </source>
</evidence>
<dbReference type="Gene3D" id="1.10.287.130">
    <property type="match status" value="1"/>
</dbReference>
<dbReference type="InterPro" id="IPR011006">
    <property type="entry name" value="CheY-like_superfamily"/>
</dbReference>
<dbReference type="SUPFAM" id="SSF52172">
    <property type="entry name" value="CheY-like"/>
    <property type="match status" value="1"/>
</dbReference>
<proteinExistence type="predicted"/>
<dbReference type="SMART" id="SM00387">
    <property type="entry name" value="HATPase_c"/>
    <property type="match status" value="1"/>
</dbReference>
<dbReference type="AlphaFoldDB" id="A0A061JFS9"/>
<dbReference type="InterPro" id="IPR001789">
    <property type="entry name" value="Sig_transdc_resp-reg_receiver"/>
</dbReference>
<dbReference type="PANTHER" id="PTHR43065:SF42">
    <property type="entry name" value="TWO-COMPONENT SENSOR PPRA"/>
    <property type="match status" value="1"/>
</dbReference>
<keyword evidence="5" id="KW-0812">Transmembrane</keyword>
<evidence type="ECO:0000259" key="7">
    <source>
        <dbReference type="PROSITE" id="PS50110"/>
    </source>
</evidence>
<dbReference type="InterPro" id="IPR005467">
    <property type="entry name" value="His_kinase_dom"/>
</dbReference>
<dbReference type="RefSeq" id="WP_006300329.1">
    <property type="nucleotide sequence ID" value="NZ_ARPM03000175.1"/>
</dbReference>
<dbReference type="Proteomes" id="UP000026922">
    <property type="component" value="Unassembled WGS sequence"/>
</dbReference>
<feature type="modified residue" description="4-aspartylphosphate" evidence="4">
    <location>
        <position position="667"/>
    </location>
</feature>
<dbReference type="InterPro" id="IPR003594">
    <property type="entry name" value="HATPase_dom"/>
</dbReference>
<dbReference type="SUPFAM" id="SSF47384">
    <property type="entry name" value="Homodimeric domain of signal transducing histidine kinase"/>
    <property type="match status" value="1"/>
</dbReference>
<dbReference type="Pfam" id="PF00512">
    <property type="entry name" value="HisKA"/>
    <property type="match status" value="1"/>
</dbReference>